<comment type="caution">
    <text evidence="2">The sequence shown here is derived from an EMBL/GenBank/DDBJ whole genome shotgun (WGS) entry which is preliminary data.</text>
</comment>
<evidence type="ECO:0000313" key="2">
    <source>
        <dbReference type="EMBL" id="RST89003.1"/>
    </source>
</evidence>
<keyword evidence="3" id="KW-1185">Reference proteome</keyword>
<feature type="transmembrane region" description="Helical" evidence="1">
    <location>
        <begin position="144"/>
        <end position="166"/>
    </location>
</feature>
<evidence type="ECO:0000256" key="1">
    <source>
        <dbReference type="SAM" id="Phobius"/>
    </source>
</evidence>
<feature type="transmembrane region" description="Helical" evidence="1">
    <location>
        <begin position="111"/>
        <end position="137"/>
    </location>
</feature>
<protein>
    <recommendedName>
        <fullName evidence="4">DUF1700 domain-containing protein</fullName>
    </recommendedName>
</protein>
<dbReference type="OrthoDB" id="9804829at2"/>
<organism evidence="2 3">
    <name type="scientific">Vagococcus humatus</name>
    <dbReference type="NCBI Taxonomy" id="1889241"/>
    <lineage>
        <taxon>Bacteria</taxon>
        <taxon>Bacillati</taxon>
        <taxon>Bacillota</taxon>
        <taxon>Bacilli</taxon>
        <taxon>Lactobacillales</taxon>
        <taxon>Enterococcaceae</taxon>
        <taxon>Vagococcus</taxon>
    </lineage>
</organism>
<proteinExistence type="predicted"/>
<dbReference type="Proteomes" id="UP000277864">
    <property type="component" value="Unassembled WGS sequence"/>
</dbReference>
<name>A0A429Z5P0_9ENTE</name>
<keyword evidence="1" id="KW-1133">Transmembrane helix</keyword>
<dbReference type="EMBL" id="PXZH01000004">
    <property type="protein sequence ID" value="RST89003.1"/>
    <property type="molecule type" value="Genomic_DNA"/>
</dbReference>
<dbReference type="AlphaFoldDB" id="A0A429Z5P0"/>
<sequence>MNKEHFLTELKIYLRPLTSGQISYILHMYEEKFALGKKAGKDEYTISKELGNPKDIAYQILDELGVEPIQENKNDSDWEEFTSQTTDSYDYRTGHPYQEDHLQPTANKNSFFIRFCQVSGVLLLNFFFMIWFLFILIALIGSGWVVALTFIASPFLAVIFGVSMGVNTLLQLFVTLILCGVGLIGLLILSPITKFFIHLLKQYTLWCFSVLKGGS</sequence>
<dbReference type="RefSeq" id="WP_125943659.1">
    <property type="nucleotide sequence ID" value="NZ_PXZH01000004.1"/>
</dbReference>
<keyword evidence="1" id="KW-0472">Membrane</keyword>
<reference evidence="2 3" key="1">
    <citation type="submission" date="2018-03" db="EMBL/GenBank/DDBJ databases">
        <authorList>
            <person name="Gulvik C.A."/>
        </authorList>
    </citation>
    <scope>NUCLEOTIDE SEQUENCE [LARGE SCALE GENOMIC DNA]</scope>
    <source>
        <strain evidence="2 3">JCM 31581</strain>
    </source>
</reference>
<feature type="transmembrane region" description="Helical" evidence="1">
    <location>
        <begin position="172"/>
        <end position="192"/>
    </location>
</feature>
<evidence type="ECO:0000313" key="3">
    <source>
        <dbReference type="Proteomes" id="UP000277864"/>
    </source>
</evidence>
<evidence type="ECO:0008006" key="4">
    <source>
        <dbReference type="Google" id="ProtNLM"/>
    </source>
</evidence>
<accession>A0A429Z5P0</accession>
<keyword evidence="1" id="KW-0812">Transmembrane</keyword>
<gene>
    <name evidence="2" type="ORF">C7P63_08150</name>
</gene>